<keyword evidence="1" id="KW-0802">TPR repeat</keyword>
<reference evidence="3 4" key="1">
    <citation type="submission" date="2019-08" db="EMBL/GenBank/DDBJ databases">
        <authorList>
            <person name="Seo Y.L."/>
        </authorList>
    </citation>
    <scope>NUCLEOTIDE SEQUENCE [LARGE SCALE GENOMIC DNA]</scope>
    <source>
        <strain evidence="3 4">MaA-C15</strain>
    </source>
</reference>
<gene>
    <name evidence="3" type="ORF">FY036_04465</name>
</gene>
<feature type="signal peptide" evidence="2">
    <location>
        <begin position="1"/>
        <end position="21"/>
    </location>
</feature>
<dbReference type="InterPro" id="IPR019734">
    <property type="entry name" value="TPR_rpt"/>
</dbReference>
<proteinExistence type="predicted"/>
<evidence type="ECO:0000256" key="2">
    <source>
        <dbReference type="SAM" id="SignalP"/>
    </source>
</evidence>
<name>A0A5D4H2Y2_9HYPH</name>
<dbReference type="SMART" id="SM00028">
    <property type="entry name" value="TPR"/>
    <property type="match status" value="3"/>
</dbReference>
<comment type="caution">
    <text evidence="3">The sequence shown here is derived from an EMBL/GenBank/DDBJ whole genome shotgun (WGS) entry which is preliminary data.</text>
</comment>
<feature type="repeat" description="TPR" evidence="1">
    <location>
        <begin position="109"/>
        <end position="142"/>
    </location>
</feature>
<dbReference type="InterPro" id="IPR011990">
    <property type="entry name" value="TPR-like_helical_dom_sf"/>
</dbReference>
<dbReference type="EMBL" id="VSZS01000055">
    <property type="protein sequence ID" value="TYR34613.1"/>
    <property type="molecule type" value="Genomic_DNA"/>
</dbReference>
<dbReference type="AlphaFoldDB" id="A0A5D4H2Y2"/>
<dbReference type="OrthoDB" id="9815010at2"/>
<dbReference type="Pfam" id="PF13181">
    <property type="entry name" value="TPR_8"/>
    <property type="match status" value="1"/>
</dbReference>
<protein>
    <submittedName>
        <fullName evidence="3">Uncharacterized protein</fullName>
    </submittedName>
</protein>
<evidence type="ECO:0000256" key="1">
    <source>
        <dbReference type="PROSITE-ProRule" id="PRU00339"/>
    </source>
</evidence>
<accession>A0A5D4H2Y2</accession>
<dbReference type="Gene3D" id="1.25.40.10">
    <property type="entry name" value="Tetratricopeptide repeat domain"/>
    <property type="match status" value="1"/>
</dbReference>
<dbReference type="SUPFAM" id="SSF48452">
    <property type="entry name" value="TPR-like"/>
    <property type="match status" value="1"/>
</dbReference>
<dbReference type="RefSeq" id="WP_148913504.1">
    <property type="nucleotide sequence ID" value="NZ_VSZS01000055.1"/>
</dbReference>
<keyword evidence="2" id="KW-0732">Signal</keyword>
<reference evidence="3 4" key="2">
    <citation type="submission" date="2019-09" db="EMBL/GenBank/DDBJ databases">
        <title>Mesorhizobium sp. MaA-C15 isolated from Microcystis aeruginosa.</title>
        <authorList>
            <person name="Jeong S.E."/>
            <person name="Jin H.M."/>
            <person name="Jeon C.O."/>
        </authorList>
    </citation>
    <scope>NUCLEOTIDE SEQUENCE [LARGE SCALE GENOMIC DNA]</scope>
    <source>
        <strain evidence="3 4">MaA-C15</strain>
    </source>
</reference>
<keyword evidence="4" id="KW-1185">Reference proteome</keyword>
<evidence type="ECO:0000313" key="4">
    <source>
        <dbReference type="Proteomes" id="UP000323258"/>
    </source>
</evidence>
<dbReference type="Proteomes" id="UP000323258">
    <property type="component" value="Unassembled WGS sequence"/>
</dbReference>
<feature type="chain" id="PRO_5022797822" evidence="2">
    <location>
        <begin position="22"/>
        <end position="195"/>
    </location>
</feature>
<organism evidence="3 4">
    <name type="scientific">Neoaquamicrobium microcysteis</name>
    <dbReference type="NCBI Taxonomy" id="2682781"/>
    <lineage>
        <taxon>Bacteria</taxon>
        <taxon>Pseudomonadati</taxon>
        <taxon>Pseudomonadota</taxon>
        <taxon>Alphaproteobacteria</taxon>
        <taxon>Hyphomicrobiales</taxon>
        <taxon>Phyllobacteriaceae</taxon>
        <taxon>Neoaquamicrobium</taxon>
    </lineage>
</organism>
<dbReference type="PROSITE" id="PS50005">
    <property type="entry name" value="TPR"/>
    <property type="match status" value="1"/>
</dbReference>
<sequence>MRNVFAIALAILLALPAGAVAQTTGRANASLSVEEPQARVDQLFVELKRARSEQAAERLANRIRQEWMRSGSASIDLLMRWSQKAIEDKKNDAAMDFLDQVVTLAPDYAEGWNRRATLHFAMDNYAKSMADIGRTLQLEPRHFGALGGMATILKNSGRKEAAMHAYERVLDVYPMMRSAQTELGTLADELAGEGI</sequence>
<evidence type="ECO:0000313" key="3">
    <source>
        <dbReference type="EMBL" id="TYR34613.1"/>
    </source>
</evidence>